<evidence type="ECO:0000256" key="3">
    <source>
        <dbReference type="ARBA" id="ARBA00034247"/>
    </source>
</evidence>
<proteinExistence type="predicted"/>
<dbReference type="EC" id="2.7.7.65" evidence="2"/>
<reference evidence="5 6" key="2">
    <citation type="submission" date="2019-01" db="EMBL/GenBank/DDBJ databases">
        <title>Motilimonas pumilus sp. nov., isolated from the gut of sea cucumber (Apostichopus japonicus).</title>
        <authorList>
            <person name="Wang F.-Q."/>
            <person name="Ren L.-H."/>
            <person name="Lin Y.-W."/>
            <person name="Sun G.-H."/>
            <person name="Du Z.-J."/>
            <person name="Zhao J.-X."/>
            <person name="Liu X.-J."/>
            <person name="Liu L.-J."/>
        </authorList>
    </citation>
    <scope>NUCLEOTIDE SEQUENCE [LARGE SCALE GENOMIC DNA]</scope>
    <source>
        <strain evidence="5 6">PLHSC7-2</strain>
    </source>
</reference>
<comment type="cofactor">
    <cofactor evidence="1">
        <name>Mg(2+)</name>
        <dbReference type="ChEBI" id="CHEBI:18420"/>
    </cofactor>
</comment>
<feature type="domain" description="GGDEF" evidence="4">
    <location>
        <begin position="398"/>
        <end position="528"/>
    </location>
</feature>
<sequence length="528" mass="59618">MGGTALSYDIDLLTQAHHALNQGELEQALQLTQSFLHDAQEQHEHELGLRLLAKLHFKLRDLSPAIKTLEKLTSLLSRSKNKHDYLIAQQFLARCYEEDTRYQESMLAWLEVGSVGASVGDEDAFVEALIGIAVLLEVVNDHKRAMRFYNKAQSHREGITSAPLKLRLNLCQAACLIFLEQYPEASELLDRTEQEAVKAGVVDAGYRAEFYLYHARICRAQSKLDIAANLLVKAQHHSQLAGYVWVSNKVQFEKCVVSTLSGKHDPAIEQLQASLEQVQQANLPILESEIYDALSLAFGNKGDFQSALECEKKAHAIEVELLKKVPISELGQNCFRRFKRWEPELETEKTKLENLALKTKTQSQKAMVNRLERDVYIDPLTRIHNRRWLDITLAEKQKSYALLLIDVDHFKGVNDNYSHQIGDQVLQCLASIFSHNIRQDDAVARYGGEEFVVLLAVSDKAQALETAERLRLAVQNYDWADLVPGRNITISAGAASKADQDTVSDLLNRADRALYSAKHSGRNQVQYQ</sequence>
<dbReference type="Gene3D" id="3.30.70.270">
    <property type="match status" value="1"/>
</dbReference>
<dbReference type="Pfam" id="PF00990">
    <property type="entry name" value="GGDEF"/>
    <property type="match status" value="1"/>
</dbReference>
<dbReference type="CDD" id="cd01949">
    <property type="entry name" value="GGDEF"/>
    <property type="match status" value="1"/>
</dbReference>
<dbReference type="SUPFAM" id="SSF55073">
    <property type="entry name" value="Nucleotide cyclase"/>
    <property type="match status" value="1"/>
</dbReference>
<evidence type="ECO:0000256" key="2">
    <source>
        <dbReference type="ARBA" id="ARBA00012528"/>
    </source>
</evidence>
<dbReference type="Proteomes" id="UP000283255">
    <property type="component" value="Unassembled WGS sequence"/>
</dbReference>
<evidence type="ECO:0000256" key="1">
    <source>
        <dbReference type="ARBA" id="ARBA00001946"/>
    </source>
</evidence>
<name>A0A418YHG2_9GAMM</name>
<dbReference type="FunFam" id="3.30.70.270:FF:000001">
    <property type="entry name" value="Diguanylate cyclase domain protein"/>
    <property type="match status" value="1"/>
</dbReference>
<evidence type="ECO:0000313" key="6">
    <source>
        <dbReference type="Proteomes" id="UP000283255"/>
    </source>
</evidence>
<dbReference type="PANTHER" id="PTHR45138:SF9">
    <property type="entry name" value="DIGUANYLATE CYCLASE DGCM-RELATED"/>
    <property type="match status" value="1"/>
</dbReference>
<organism evidence="5 6">
    <name type="scientific">Motilimonas pumila</name>
    <dbReference type="NCBI Taxonomy" id="2303987"/>
    <lineage>
        <taxon>Bacteria</taxon>
        <taxon>Pseudomonadati</taxon>
        <taxon>Pseudomonadota</taxon>
        <taxon>Gammaproteobacteria</taxon>
        <taxon>Alteromonadales</taxon>
        <taxon>Alteromonadales genera incertae sedis</taxon>
        <taxon>Motilimonas</taxon>
    </lineage>
</organism>
<evidence type="ECO:0000313" key="5">
    <source>
        <dbReference type="EMBL" id="RJG49532.1"/>
    </source>
</evidence>
<dbReference type="PROSITE" id="PS50887">
    <property type="entry name" value="GGDEF"/>
    <property type="match status" value="1"/>
</dbReference>
<dbReference type="EMBL" id="QZCH01000004">
    <property type="protein sequence ID" value="RJG49532.1"/>
    <property type="molecule type" value="Genomic_DNA"/>
</dbReference>
<dbReference type="InterPro" id="IPR011990">
    <property type="entry name" value="TPR-like_helical_dom_sf"/>
</dbReference>
<dbReference type="GO" id="GO:0052621">
    <property type="term" value="F:diguanylate cyclase activity"/>
    <property type="evidence" value="ECO:0007669"/>
    <property type="project" value="UniProtKB-EC"/>
</dbReference>
<reference evidence="5 6" key="1">
    <citation type="submission" date="2018-09" db="EMBL/GenBank/DDBJ databases">
        <authorList>
            <person name="Wang F."/>
        </authorList>
    </citation>
    <scope>NUCLEOTIDE SEQUENCE [LARGE SCALE GENOMIC DNA]</scope>
    <source>
        <strain evidence="5 6">PLHSC7-2</strain>
    </source>
</reference>
<dbReference type="InterPro" id="IPR043128">
    <property type="entry name" value="Rev_trsase/Diguanyl_cyclase"/>
</dbReference>
<comment type="caution">
    <text evidence="5">The sequence shown here is derived from an EMBL/GenBank/DDBJ whole genome shotgun (WGS) entry which is preliminary data.</text>
</comment>
<dbReference type="InterPro" id="IPR050469">
    <property type="entry name" value="Diguanylate_Cyclase"/>
</dbReference>
<evidence type="ECO:0000259" key="4">
    <source>
        <dbReference type="PROSITE" id="PS50887"/>
    </source>
</evidence>
<protein>
    <recommendedName>
        <fullName evidence="2">diguanylate cyclase</fullName>
        <ecNumber evidence="2">2.7.7.65</ecNumber>
    </recommendedName>
</protein>
<dbReference type="InterPro" id="IPR000160">
    <property type="entry name" value="GGDEF_dom"/>
</dbReference>
<gene>
    <name evidence="5" type="ORF">D1Z90_06125</name>
</gene>
<comment type="catalytic activity">
    <reaction evidence="3">
        <text>2 GTP = 3',3'-c-di-GMP + 2 diphosphate</text>
        <dbReference type="Rhea" id="RHEA:24898"/>
        <dbReference type="ChEBI" id="CHEBI:33019"/>
        <dbReference type="ChEBI" id="CHEBI:37565"/>
        <dbReference type="ChEBI" id="CHEBI:58805"/>
        <dbReference type="EC" id="2.7.7.65"/>
    </reaction>
</comment>
<dbReference type="AlphaFoldDB" id="A0A418YHG2"/>
<keyword evidence="6" id="KW-1185">Reference proteome</keyword>
<dbReference type="SMART" id="SM00267">
    <property type="entry name" value="GGDEF"/>
    <property type="match status" value="1"/>
</dbReference>
<dbReference type="NCBIfam" id="TIGR00254">
    <property type="entry name" value="GGDEF"/>
    <property type="match status" value="1"/>
</dbReference>
<dbReference type="SUPFAM" id="SSF48452">
    <property type="entry name" value="TPR-like"/>
    <property type="match status" value="2"/>
</dbReference>
<dbReference type="Gene3D" id="1.25.40.10">
    <property type="entry name" value="Tetratricopeptide repeat domain"/>
    <property type="match status" value="2"/>
</dbReference>
<accession>A0A418YHG2</accession>
<dbReference type="PANTHER" id="PTHR45138">
    <property type="entry name" value="REGULATORY COMPONENTS OF SENSORY TRANSDUCTION SYSTEM"/>
    <property type="match status" value="1"/>
</dbReference>
<dbReference type="InterPro" id="IPR029787">
    <property type="entry name" value="Nucleotide_cyclase"/>
</dbReference>